<dbReference type="Proteomes" id="UP001055879">
    <property type="component" value="Linkage Group LG09"/>
</dbReference>
<evidence type="ECO:0000313" key="2">
    <source>
        <dbReference type="Proteomes" id="UP001055879"/>
    </source>
</evidence>
<sequence>MHCRSGVTLRCDSAICHCRGHCRPGCTEGPFSLATLPCYSSLWHCSQTRTKSLSTVFSTVLSEHLMPLCQLSCHFHNSWHIRWDDRTLDNASVIVTYVTTAWHYTRYDHTFGTIGAIVTDVTTTCHYSRDDHTLSIIGAIVTSVTTT</sequence>
<reference evidence="2" key="1">
    <citation type="journal article" date="2022" name="Mol. Ecol. Resour.">
        <title>The genomes of chicory, endive, great burdock and yacon provide insights into Asteraceae palaeo-polyploidization history and plant inulin production.</title>
        <authorList>
            <person name="Fan W."/>
            <person name="Wang S."/>
            <person name="Wang H."/>
            <person name="Wang A."/>
            <person name="Jiang F."/>
            <person name="Liu H."/>
            <person name="Zhao H."/>
            <person name="Xu D."/>
            <person name="Zhang Y."/>
        </authorList>
    </citation>
    <scope>NUCLEOTIDE SEQUENCE [LARGE SCALE GENOMIC DNA]</scope>
    <source>
        <strain evidence="2">cv. Niubang</strain>
    </source>
</reference>
<dbReference type="EMBL" id="CM042055">
    <property type="protein sequence ID" value="KAI3701982.1"/>
    <property type="molecule type" value="Genomic_DNA"/>
</dbReference>
<name>A0ACB8ZWP9_ARCLA</name>
<organism evidence="1 2">
    <name type="scientific">Arctium lappa</name>
    <name type="common">Greater burdock</name>
    <name type="synonym">Lappa major</name>
    <dbReference type="NCBI Taxonomy" id="4217"/>
    <lineage>
        <taxon>Eukaryota</taxon>
        <taxon>Viridiplantae</taxon>
        <taxon>Streptophyta</taxon>
        <taxon>Embryophyta</taxon>
        <taxon>Tracheophyta</taxon>
        <taxon>Spermatophyta</taxon>
        <taxon>Magnoliopsida</taxon>
        <taxon>eudicotyledons</taxon>
        <taxon>Gunneridae</taxon>
        <taxon>Pentapetalae</taxon>
        <taxon>asterids</taxon>
        <taxon>campanulids</taxon>
        <taxon>Asterales</taxon>
        <taxon>Asteraceae</taxon>
        <taxon>Carduoideae</taxon>
        <taxon>Cardueae</taxon>
        <taxon>Arctiinae</taxon>
        <taxon>Arctium</taxon>
    </lineage>
</organism>
<keyword evidence="2" id="KW-1185">Reference proteome</keyword>
<reference evidence="1 2" key="2">
    <citation type="journal article" date="2022" name="Mol. Ecol. Resour.">
        <title>The genomes of chicory, endive, great burdock and yacon provide insights into Asteraceae paleo-polyploidization history and plant inulin production.</title>
        <authorList>
            <person name="Fan W."/>
            <person name="Wang S."/>
            <person name="Wang H."/>
            <person name="Wang A."/>
            <person name="Jiang F."/>
            <person name="Liu H."/>
            <person name="Zhao H."/>
            <person name="Xu D."/>
            <person name="Zhang Y."/>
        </authorList>
    </citation>
    <scope>NUCLEOTIDE SEQUENCE [LARGE SCALE GENOMIC DNA]</scope>
    <source>
        <strain evidence="2">cv. Niubang</strain>
    </source>
</reference>
<comment type="caution">
    <text evidence="1">The sequence shown here is derived from an EMBL/GenBank/DDBJ whole genome shotgun (WGS) entry which is preliminary data.</text>
</comment>
<gene>
    <name evidence="1" type="ORF">L6452_27526</name>
</gene>
<protein>
    <submittedName>
        <fullName evidence="1">Uncharacterized protein</fullName>
    </submittedName>
</protein>
<proteinExistence type="predicted"/>
<accession>A0ACB8ZWP9</accession>
<evidence type="ECO:0000313" key="1">
    <source>
        <dbReference type="EMBL" id="KAI3701982.1"/>
    </source>
</evidence>